<name>A0A1I3MTG3_9PLAN</name>
<dbReference type="InterPro" id="IPR005813">
    <property type="entry name" value="Ribosomal_bL20"/>
</dbReference>
<sequence>MRVSYGKARRKKKNRIFREAKGNWGGRSRLWRTVQETIIRARAYAFRDRRVRKREFRSLWITRISAACMQRGLRYSQFMHGIERSGILLNRKMLSEIAIREPAIFDEIVAVVKAALPK</sequence>
<evidence type="ECO:0000256" key="6">
    <source>
        <dbReference type="ARBA" id="ARBA00035172"/>
    </source>
</evidence>
<organism evidence="9 10">
    <name type="scientific">Planctomicrobium piriforme</name>
    <dbReference type="NCBI Taxonomy" id="1576369"/>
    <lineage>
        <taxon>Bacteria</taxon>
        <taxon>Pseudomonadati</taxon>
        <taxon>Planctomycetota</taxon>
        <taxon>Planctomycetia</taxon>
        <taxon>Planctomycetales</taxon>
        <taxon>Planctomycetaceae</taxon>
        <taxon>Planctomicrobium</taxon>
    </lineage>
</organism>
<dbReference type="OrthoDB" id="9808966at2"/>
<dbReference type="AlphaFoldDB" id="A0A1I3MTG3"/>
<evidence type="ECO:0000256" key="8">
    <source>
        <dbReference type="RuleBase" id="RU000560"/>
    </source>
</evidence>
<keyword evidence="2 7" id="KW-0699">rRNA-binding</keyword>
<evidence type="ECO:0000256" key="3">
    <source>
        <dbReference type="ARBA" id="ARBA00022884"/>
    </source>
</evidence>
<dbReference type="PRINTS" id="PR00062">
    <property type="entry name" value="RIBOSOMALL20"/>
</dbReference>
<protein>
    <recommendedName>
        <fullName evidence="6 7">Large ribosomal subunit protein bL20</fullName>
    </recommendedName>
</protein>
<accession>A0A1I3MTG3</accession>
<dbReference type="GO" id="GO:0003735">
    <property type="term" value="F:structural constituent of ribosome"/>
    <property type="evidence" value="ECO:0007669"/>
    <property type="project" value="InterPro"/>
</dbReference>
<evidence type="ECO:0000313" key="9">
    <source>
        <dbReference type="EMBL" id="SFJ00025.1"/>
    </source>
</evidence>
<dbReference type="EMBL" id="FOQD01000014">
    <property type="protein sequence ID" value="SFJ00025.1"/>
    <property type="molecule type" value="Genomic_DNA"/>
</dbReference>
<dbReference type="FunFam" id="1.10.1900.20:FF:000001">
    <property type="entry name" value="50S ribosomal protein L20"/>
    <property type="match status" value="1"/>
</dbReference>
<dbReference type="Gene3D" id="1.10.1900.20">
    <property type="entry name" value="Ribosomal protein L20"/>
    <property type="match status" value="1"/>
</dbReference>
<dbReference type="InterPro" id="IPR035566">
    <property type="entry name" value="Ribosomal_protein_bL20_C"/>
</dbReference>
<dbReference type="CDD" id="cd07026">
    <property type="entry name" value="Ribosomal_L20"/>
    <property type="match status" value="1"/>
</dbReference>
<dbReference type="GO" id="GO:1990904">
    <property type="term" value="C:ribonucleoprotein complex"/>
    <property type="evidence" value="ECO:0007669"/>
    <property type="project" value="UniProtKB-KW"/>
</dbReference>
<dbReference type="Proteomes" id="UP000199518">
    <property type="component" value="Unassembled WGS sequence"/>
</dbReference>
<dbReference type="HAMAP" id="MF_00382">
    <property type="entry name" value="Ribosomal_bL20"/>
    <property type="match status" value="1"/>
</dbReference>
<proteinExistence type="inferred from homology"/>
<dbReference type="Gene3D" id="6.10.160.10">
    <property type="match status" value="1"/>
</dbReference>
<dbReference type="Pfam" id="PF00453">
    <property type="entry name" value="Ribosomal_L20"/>
    <property type="match status" value="1"/>
</dbReference>
<dbReference type="NCBIfam" id="TIGR01032">
    <property type="entry name" value="rplT_bact"/>
    <property type="match status" value="1"/>
</dbReference>
<keyword evidence="5 7" id="KW-0687">Ribonucleoprotein</keyword>
<keyword evidence="10" id="KW-1185">Reference proteome</keyword>
<dbReference type="SUPFAM" id="SSF74731">
    <property type="entry name" value="Ribosomal protein L20"/>
    <property type="match status" value="1"/>
</dbReference>
<keyword evidence="3 7" id="KW-0694">RNA-binding</keyword>
<dbReference type="GO" id="GO:0000027">
    <property type="term" value="P:ribosomal large subunit assembly"/>
    <property type="evidence" value="ECO:0007669"/>
    <property type="project" value="UniProtKB-UniRule"/>
</dbReference>
<dbReference type="GO" id="GO:0006412">
    <property type="term" value="P:translation"/>
    <property type="evidence" value="ECO:0007669"/>
    <property type="project" value="InterPro"/>
</dbReference>
<dbReference type="GO" id="GO:0019843">
    <property type="term" value="F:rRNA binding"/>
    <property type="evidence" value="ECO:0007669"/>
    <property type="project" value="UniProtKB-UniRule"/>
</dbReference>
<dbReference type="GO" id="GO:0005840">
    <property type="term" value="C:ribosome"/>
    <property type="evidence" value="ECO:0007669"/>
    <property type="project" value="UniProtKB-KW"/>
</dbReference>
<keyword evidence="4 7" id="KW-0689">Ribosomal protein</keyword>
<comment type="similarity">
    <text evidence="1 7 8">Belongs to the bacterial ribosomal protein bL20 family.</text>
</comment>
<evidence type="ECO:0000256" key="5">
    <source>
        <dbReference type="ARBA" id="ARBA00023274"/>
    </source>
</evidence>
<evidence type="ECO:0000256" key="7">
    <source>
        <dbReference type="HAMAP-Rule" id="MF_00382"/>
    </source>
</evidence>
<gene>
    <name evidence="7" type="primary">rplT</name>
    <name evidence="9" type="ORF">SAMN05421753_11498</name>
</gene>
<reference evidence="10" key="1">
    <citation type="submission" date="2016-10" db="EMBL/GenBank/DDBJ databases">
        <authorList>
            <person name="Varghese N."/>
            <person name="Submissions S."/>
        </authorList>
    </citation>
    <scope>NUCLEOTIDE SEQUENCE [LARGE SCALE GENOMIC DNA]</scope>
    <source>
        <strain evidence="10">DSM 26348</strain>
    </source>
</reference>
<evidence type="ECO:0000256" key="4">
    <source>
        <dbReference type="ARBA" id="ARBA00022980"/>
    </source>
</evidence>
<comment type="function">
    <text evidence="7 8">Binds directly to 23S ribosomal RNA and is necessary for the in vitro assembly process of the 50S ribosomal subunit. It is not involved in the protein synthesizing functions of that subunit.</text>
</comment>
<dbReference type="RefSeq" id="WP_092052990.1">
    <property type="nucleotide sequence ID" value="NZ_FOQD01000014.1"/>
</dbReference>
<dbReference type="PANTHER" id="PTHR10986">
    <property type="entry name" value="39S RIBOSOMAL PROTEIN L20"/>
    <property type="match status" value="1"/>
</dbReference>
<evidence type="ECO:0000256" key="1">
    <source>
        <dbReference type="ARBA" id="ARBA00007698"/>
    </source>
</evidence>
<evidence type="ECO:0000256" key="2">
    <source>
        <dbReference type="ARBA" id="ARBA00022730"/>
    </source>
</evidence>
<dbReference type="STRING" id="1576369.SAMN05421753_11498"/>
<evidence type="ECO:0000313" key="10">
    <source>
        <dbReference type="Proteomes" id="UP000199518"/>
    </source>
</evidence>